<dbReference type="PANTHER" id="PTHR43394:SF1">
    <property type="entry name" value="ATP-BINDING CASSETTE SUB-FAMILY B MEMBER 10, MITOCHONDRIAL"/>
    <property type="match status" value="1"/>
</dbReference>
<evidence type="ECO:0000256" key="7">
    <source>
        <dbReference type="SAM" id="Phobius"/>
    </source>
</evidence>
<organism evidence="10 11">
    <name type="scientific">Alteromonas gracilis</name>
    <dbReference type="NCBI Taxonomy" id="1479524"/>
    <lineage>
        <taxon>Bacteria</taxon>
        <taxon>Pseudomonadati</taxon>
        <taxon>Pseudomonadota</taxon>
        <taxon>Gammaproteobacteria</taxon>
        <taxon>Alteromonadales</taxon>
        <taxon>Alteromonadaceae</taxon>
        <taxon>Alteromonas/Salinimonas group</taxon>
        <taxon>Alteromonas</taxon>
    </lineage>
</organism>
<dbReference type="Pfam" id="PF00664">
    <property type="entry name" value="ABC_membrane"/>
    <property type="match status" value="1"/>
</dbReference>
<feature type="transmembrane region" description="Helical" evidence="7">
    <location>
        <begin position="167"/>
        <end position="187"/>
    </location>
</feature>
<dbReference type="PANTHER" id="PTHR43394">
    <property type="entry name" value="ATP-DEPENDENT PERMEASE MDL1, MITOCHONDRIAL"/>
    <property type="match status" value="1"/>
</dbReference>
<feature type="transmembrane region" description="Helical" evidence="7">
    <location>
        <begin position="28"/>
        <end position="49"/>
    </location>
</feature>
<dbReference type="SUPFAM" id="SSF52540">
    <property type="entry name" value="P-loop containing nucleoside triphosphate hydrolases"/>
    <property type="match status" value="1"/>
</dbReference>
<keyword evidence="3" id="KW-0547">Nucleotide-binding</keyword>
<dbReference type="InterPro" id="IPR003439">
    <property type="entry name" value="ABC_transporter-like_ATP-bd"/>
</dbReference>
<dbReference type="EMBL" id="PVNO01000027">
    <property type="protein sequence ID" value="PRO68337.1"/>
    <property type="molecule type" value="Genomic_DNA"/>
</dbReference>
<dbReference type="InterPro" id="IPR027417">
    <property type="entry name" value="P-loop_NTPase"/>
</dbReference>
<dbReference type="SUPFAM" id="SSF90123">
    <property type="entry name" value="ABC transporter transmembrane region"/>
    <property type="match status" value="1"/>
</dbReference>
<evidence type="ECO:0000256" key="5">
    <source>
        <dbReference type="ARBA" id="ARBA00022989"/>
    </source>
</evidence>
<feature type="domain" description="ABC transmembrane type-1" evidence="9">
    <location>
        <begin position="29"/>
        <end position="311"/>
    </location>
</feature>
<protein>
    <submittedName>
        <fullName evidence="10">ABC transporter permease</fullName>
    </submittedName>
</protein>
<dbReference type="PROSITE" id="PS00211">
    <property type="entry name" value="ABC_TRANSPORTER_1"/>
    <property type="match status" value="1"/>
</dbReference>
<dbReference type="InterPro" id="IPR011527">
    <property type="entry name" value="ABC1_TM_dom"/>
</dbReference>
<gene>
    <name evidence="10" type="ORF">C6Y39_14045</name>
</gene>
<feature type="domain" description="ABC transporter" evidence="8">
    <location>
        <begin position="366"/>
        <end position="600"/>
    </location>
</feature>
<dbReference type="Proteomes" id="UP000239539">
    <property type="component" value="Unassembled WGS sequence"/>
</dbReference>
<dbReference type="Gene3D" id="3.40.50.300">
    <property type="entry name" value="P-loop containing nucleotide triphosphate hydrolases"/>
    <property type="match status" value="1"/>
</dbReference>
<dbReference type="PROSITE" id="PS50893">
    <property type="entry name" value="ABC_TRANSPORTER_2"/>
    <property type="match status" value="1"/>
</dbReference>
<sequence>MTTPLPTVSTKQVLQWIGSHLLHYKPRVIGAVIALFTAAIAWLLLGQGIKYAIDSGFIENAADTLNKATVLVLGITLLACLATYARFYLMTWLGERVSADIRNQVYAHLLSLPPSFFAELRTGEVISRFTSDTTIIQTVVGMSLSMTLRSVVTFVGALVLMTLSSPLLTFCVIVAVPAVLVPIKVLAPQVRRYAKESQDRVADLGARIDESLHEIMTVQAYTAENAERMHFSRKVELAMDVAKKRIHYRSLLIGCIMCISMTAIIFIAWVGARQVLDGTMTVGELSAFLFYAVMAGGSVATISEVIGEVQRGVGASERLYELLNTEPAIKSAFAGAKLGSRPFSPFNSKSKDTNYNTPISKAAPQIQIENVSFAYPNSKPLFNNLNIDIKAGERLALVGASGAGKTTLFQLLMRFYDPSAGQILFNGAPINKMPVDVLRQHIAVVTQEPVVFADTVLENIRYGSPNASDEAVINAAKKAFAHEFIDNLDARYQTQLGERGVKLSGGQKQRIAIARAILADRPILLLDEATSALDAMSERMVQQAIDRLMVGKTSIVIAHRLATVQHADRIIVMDKGNVVGSGDHASLMKSDTLYREYAELQLLS</sequence>
<evidence type="ECO:0000256" key="4">
    <source>
        <dbReference type="ARBA" id="ARBA00022840"/>
    </source>
</evidence>
<dbReference type="InterPro" id="IPR036640">
    <property type="entry name" value="ABC1_TM_sf"/>
</dbReference>
<evidence type="ECO:0000259" key="8">
    <source>
        <dbReference type="PROSITE" id="PS50893"/>
    </source>
</evidence>
<evidence type="ECO:0000259" key="9">
    <source>
        <dbReference type="PROSITE" id="PS50929"/>
    </source>
</evidence>
<dbReference type="InterPro" id="IPR017871">
    <property type="entry name" value="ABC_transporter-like_CS"/>
</dbReference>
<dbReference type="Gene3D" id="1.20.1560.10">
    <property type="entry name" value="ABC transporter type 1, transmembrane domain"/>
    <property type="match status" value="1"/>
</dbReference>
<evidence type="ECO:0000256" key="2">
    <source>
        <dbReference type="ARBA" id="ARBA00022692"/>
    </source>
</evidence>
<evidence type="ECO:0000256" key="3">
    <source>
        <dbReference type="ARBA" id="ARBA00022741"/>
    </source>
</evidence>
<accession>A0ABX5CN92</accession>
<keyword evidence="4" id="KW-0067">ATP-binding</keyword>
<dbReference type="Pfam" id="PF00005">
    <property type="entry name" value="ABC_tran"/>
    <property type="match status" value="1"/>
</dbReference>
<keyword evidence="6 7" id="KW-0472">Membrane</keyword>
<keyword evidence="5 7" id="KW-1133">Transmembrane helix</keyword>
<dbReference type="RefSeq" id="WP_105932047.1">
    <property type="nucleotide sequence ID" value="NZ_PVNO01000027.1"/>
</dbReference>
<evidence type="ECO:0000313" key="11">
    <source>
        <dbReference type="Proteomes" id="UP000239539"/>
    </source>
</evidence>
<feature type="transmembrane region" description="Helical" evidence="7">
    <location>
        <begin position="251"/>
        <end position="272"/>
    </location>
</feature>
<dbReference type="PROSITE" id="PS50929">
    <property type="entry name" value="ABC_TM1F"/>
    <property type="match status" value="1"/>
</dbReference>
<reference evidence="11" key="1">
    <citation type="journal article" date="2020" name="Int. J. Syst. Evol. Microbiol.">
        <title>Alteromonas alba sp. nov., a marine bacterium isolated from the seawater of the West Pacific Ocean.</title>
        <authorList>
            <person name="Sun C."/>
            <person name="Wu Y.-H."/>
            <person name="Xamxidin M."/>
            <person name="Cheng H."/>
            <person name="Xu X.-W."/>
        </authorList>
    </citation>
    <scope>NUCLEOTIDE SEQUENCE [LARGE SCALE GENOMIC DNA]</scope>
    <source>
        <strain evidence="11">9a2</strain>
    </source>
</reference>
<proteinExistence type="predicted"/>
<feature type="transmembrane region" description="Helical" evidence="7">
    <location>
        <begin position="69"/>
        <end position="89"/>
    </location>
</feature>
<dbReference type="SMART" id="SM00382">
    <property type="entry name" value="AAA"/>
    <property type="match status" value="1"/>
</dbReference>
<evidence type="ECO:0000313" key="10">
    <source>
        <dbReference type="EMBL" id="PRO68337.1"/>
    </source>
</evidence>
<evidence type="ECO:0000256" key="6">
    <source>
        <dbReference type="ARBA" id="ARBA00023136"/>
    </source>
</evidence>
<comment type="caution">
    <text evidence="10">The sequence shown here is derived from an EMBL/GenBank/DDBJ whole genome shotgun (WGS) entry which is preliminary data.</text>
</comment>
<keyword evidence="11" id="KW-1185">Reference proteome</keyword>
<name>A0ABX5CN92_9ALTE</name>
<dbReference type="InterPro" id="IPR039421">
    <property type="entry name" value="Type_1_exporter"/>
</dbReference>
<evidence type="ECO:0000256" key="1">
    <source>
        <dbReference type="ARBA" id="ARBA00004651"/>
    </source>
</evidence>
<dbReference type="InterPro" id="IPR003593">
    <property type="entry name" value="AAA+_ATPase"/>
</dbReference>
<dbReference type="CDD" id="cd18575">
    <property type="entry name" value="ABC_6TM_bac_exporter_ABCB8_10_like"/>
    <property type="match status" value="1"/>
</dbReference>
<feature type="transmembrane region" description="Helical" evidence="7">
    <location>
        <begin position="138"/>
        <end position="161"/>
    </location>
</feature>
<keyword evidence="2 7" id="KW-0812">Transmembrane</keyword>
<comment type="subcellular location">
    <subcellularLocation>
        <location evidence="1">Cell membrane</location>
        <topology evidence="1">Multi-pass membrane protein</topology>
    </subcellularLocation>
</comment>